<accession>A0A8J3QVZ8</accession>
<sequence>MAPGVHVYRVPERLDDRGWLTPILERVREFDDRSRTVALIRISAWARDQHLGDKLSTVHMALAILLALPDGATHVSVEPRGDLV</sequence>
<dbReference type="Proteomes" id="UP000642748">
    <property type="component" value="Unassembled WGS sequence"/>
</dbReference>
<dbReference type="EMBL" id="BONZ01000048">
    <property type="protein sequence ID" value="GIH16835.1"/>
    <property type="molecule type" value="Genomic_DNA"/>
</dbReference>
<protein>
    <submittedName>
        <fullName evidence="1">Uncharacterized protein</fullName>
    </submittedName>
</protein>
<gene>
    <name evidence="1" type="ORF">Raf01_50070</name>
</gene>
<proteinExistence type="predicted"/>
<organism evidence="1 2">
    <name type="scientific">Rugosimonospora africana</name>
    <dbReference type="NCBI Taxonomy" id="556532"/>
    <lineage>
        <taxon>Bacteria</taxon>
        <taxon>Bacillati</taxon>
        <taxon>Actinomycetota</taxon>
        <taxon>Actinomycetes</taxon>
        <taxon>Micromonosporales</taxon>
        <taxon>Micromonosporaceae</taxon>
        <taxon>Rugosimonospora</taxon>
    </lineage>
</organism>
<name>A0A8J3QVZ8_9ACTN</name>
<evidence type="ECO:0000313" key="2">
    <source>
        <dbReference type="Proteomes" id="UP000642748"/>
    </source>
</evidence>
<keyword evidence="2" id="KW-1185">Reference proteome</keyword>
<evidence type="ECO:0000313" key="1">
    <source>
        <dbReference type="EMBL" id="GIH16835.1"/>
    </source>
</evidence>
<comment type="caution">
    <text evidence="1">The sequence shown here is derived from an EMBL/GenBank/DDBJ whole genome shotgun (WGS) entry which is preliminary data.</text>
</comment>
<dbReference type="AlphaFoldDB" id="A0A8J3QVZ8"/>
<reference evidence="1" key="1">
    <citation type="submission" date="2021-01" db="EMBL/GenBank/DDBJ databases">
        <title>Whole genome shotgun sequence of Rugosimonospora africana NBRC 104875.</title>
        <authorList>
            <person name="Komaki H."/>
            <person name="Tamura T."/>
        </authorList>
    </citation>
    <scope>NUCLEOTIDE SEQUENCE</scope>
    <source>
        <strain evidence="1">NBRC 104875</strain>
    </source>
</reference>